<gene>
    <name evidence="1" type="ORF">RM779_03715</name>
</gene>
<evidence type="ECO:0000313" key="2">
    <source>
        <dbReference type="Proteomes" id="UP001183615"/>
    </source>
</evidence>
<dbReference type="RefSeq" id="WP_311615736.1">
    <property type="nucleotide sequence ID" value="NZ_JAVREV010000002.1"/>
</dbReference>
<dbReference type="EMBL" id="JAVREV010000002">
    <property type="protein sequence ID" value="MDT0441708.1"/>
    <property type="molecule type" value="Genomic_DNA"/>
</dbReference>
<evidence type="ECO:0000313" key="1">
    <source>
        <dbReference type="EMBL" id="MDT0441708.1"/>
    </source>
</evidence>
<accession>A0ABU2RYY5</accession>
<comment type="caution">
    <text evidence="1">The sequence shown here is derived from an EMBL/GenBank/DDBJ whole genome shotgun (WGS) entry which is preliminary data.</text>
</comment>
<sequence>MTEQTAALGAEDADTLETREMLVMALSLASRTGPAREAAASLAADCLRILGPEHERTRRVREMLDRARAGG</sequence>
<dbReference type="Proteomes" id="UP001183615">
    <property type="component" value="Unassembled WGS sequence"/>
</dbReference>
<reference evidence="2" key="1">
    <citation type="submission" date="2023-07" db="EMBL/GenBank/DDBJ databases">
        <title>30 novel species of actinomycetes from the DSMZ collection.</title>
        <authorList>
            <person name="Nouioui I."/>
        </authorList>
    </citation>
    <scope>NUCLEOTIDE SEQUENCE [LARGE SCALE GENOMIC DNA]</scope>
    <source>
        <strain evidence="2">DSM 41886</strain>
    </source>
</reference>
<evidence type="ECO:0008006" key="3">
    <source>
        <dbReference type="Google" id="ProtNLM"/>
    </source>
</evidence>
<keyword evidence="2" id="KW-1185">Reference proteome</keyword>
<organism evidence="1 2">
    <name type="scientific">Streptomyces johnsoniae</name>
    <dbReference type="NCBI Taxonomy" id="3075532"/>
    <lineage>
        <taxon>Bacteria</taxon>
        <taxon>Bacillati</taxon>
        <taxon>Actinomycetota</taxon>
        <taxon>Actinomycetes</taxon>
        <taxon>Kitasatosporales</taxon>
        <taxon>Streptomycetaceae</taxon>
        <taxon>Streptomyces</taxon>
    </lineage>
</organism>
<protein>
    <recommendedName>
        <fullName evidence="3">Tetratricopeptide repeat protein</fullName>
    </recommendedName>
</protein>
<proteinExistence type="predicted"/>
<name>A0ABU2RYY5_9ACTN</name>